<sequence length="198" mass="22497">MTIDPEKEQSNSSSNTNNSIWQTVWENVQILVIAVILAFIIRTFIAEPRYIPSESMSPTLETGDRLVVEKVSYYFHPPQTGDIIVFEPPTQLQMQGYEKEQAFIKRIIGTGGDIVAVENGIVYVNNTPLEENYILESPNYNLDSVQVPEGYLFVMGDNRNNSNDSHIWGFLPEKNVIGHAIFRFFPWPRIGSILSTIN</sequence>
<dbReference type="FunFam" id="2.10.109.10:FF:000012">
    <property type="entry name" value="Peptidase/ serine-type peptidase"/>
    <property type="match status" value="1"/>
</dbReference>
<dbReference type="CDD" id="cd06530">
    <property type="entry name" value="S26_SPase_I"/>
    <property type="match status" value="1"/>
</dbReference>
<dbReference type="GO" id="GO:0006465">
    <property type="term" value="P:signal peptide processing"/>
    <property type="evidence" value="ECO:0007669"/>
    <property type="project" value="InterPro"/>
</dbReference>
<evidence type="ECO:0000256" key="3">
    <source>
        <dbReference type="ARBA" id="ARBA00009370"/>
    </source>
</evidence>
<feature type="transmembrane region" description="Helical" evidence="9">
    <location>
        <begin position="28"/>
        <end position="45"/>
    </location>
</feature>
<protein>
    <recommendedName>
        <fullName evidence="4 9">Signal peptidase I</fullName>
        <ecNumber evidence="4 9">3.4.21.89</ecNumber>
    </recommendedName>
</protein>
<keyword evidence="7 9" id="KW-0472">Membrane</keyword>
<dbReference type="Gene3D" id="2.10.109.10">
    <property type="entry name" value="Umud Fragment, subunit A"/>
    <property type="match status" value="1"/>
</dbReference>
<dbReference type="PATRIC" id="fig|423471.3.peg.2259"/>
<dbReference type="Pfam" id="PF10502">
    <property type="entry name" value="Peptidase_S26"/>
    <property type="match status" value="1"/>
</dbReference>
<evidence type="ECO:0000256" key="6">
    <source>
        <dbReference type="ARBA" id="ARBA00022946"/>
    </source>
</evidence>
<evidence type="ECO:0000256" key="1">
    <source>
        <dbReference type="ARBA" id="ARBA00000677"/>
    </source>
</evidence>
<evidence type="ECO:0000313" key="12">
    <source>
        <dbReference type="Proteomes" id="UP000003477"/>
    </source>
</evidence>
<dbReference type="AlphaFoldDB" id="G5J4I4"/>
<dbReference type="Proteomes" id="UP000003477">
    <property type="component" value="Unassembled WGS sequence"/>
</dbReference>
<gene>
    <name evidence="11" type="ORF">CWATWH0003_2406</name>
</gene>
<dbReference type="InterPro" id="IPR000223">
    <property type="entry name" value="Pept_S26A_signal_pept_1"/>
</dbReference>
<dbReference type="GeneID" id="88766085"/>
<evidence type="ECO:0000256" key="9">
    <source>
        <dbReference type="RuleBase" id="RU362042"/>
    </source>
</evidence>
<keyword evidence="5 9" id="KW-0378">Hydrolase</keyword>
<dbReference type="InterPro" id="IPR019757">
    <property type="entry name" value="Pept_S26A_signal_pept_1_Lys-AS"/>
</dbReference>
<feature type="domain" description="Peptidase S26" evidence="10">
    <location>
        <begin position="25"/>
        <end position="185"/>
    </location>
</feature>
<evidence type="ECO:0000313" key="11">
    <source>
        <dbReference type="EMBL" id="EHJ12903.1"/>
    </source>
</evidence>
<dbReference type="PROSITE" id="PS00760">
    <property type="entry name" value="SPASE_I_2"/>
    <property type="match status" value="1"/>
</dbReference>
<dbReference type="PANTHER" id="PTHR43390">
    <property type="entry name" value="SIGNAL PEPTIDASE I"/>
    <property type="match status" value="1"/>
</dbReference>
<dbReference type="PANTHER" id="PTHR43390:SF1">
    <property type="entry name" value="CHLOROPLAST PROCESSING PEPTIDASE"/>
    <property type="match status" value="1"/>
</dbReference>
<keyword evidence="6" id="KW-0809">Transit peptide</keyword>
<dbReference type="InterPro" id="IPR019758">
    <property type="entry name" value="Pept_S26A_signal_pept_1_CS"/>
</dbReference>
<dbReference type="RefSeq" id="WP_007305387.1">
    <property type="nucleotide sequence ID" value="NZ_AESD01000359.1"/>
</dbReference>
<dbReference type="InterPro" id="IPR036286">
    <property type="entry name" value="LexA/Signal_pep-like_sf"/>
</dbReference>
<evidence type="ECO:0000256" key="7">
    <source>
        <dbReference type="ARBA" id="ARBA00023136"/>
    </source>
</evidence>
<reference evidence="11 12" key="1">
    <citation type="journal article" date="2011" name="Front. Microbiol.">
        <title>Two Strains of Crocosphaera watsonii with Highly Conserved Genomes are Distinguished by Strain-Specific Features.</title>
        <authorList>
            <person name="Bench S.R."/>
            <person name="Ilikchyan I.N."/>
            <person name="Tripp H.J."/>
            <person name="Zehr J.P."/>
        </authorList>
    </citation>
    <scope>NUCLEOTIDE SEQUENCE [LARGE SCALE GENOMIC DNA]</scope>
    <source>
        <strain evidence="11 12">WH 0003</strain>
    </source>
</reference>
<comment type="subcellular location">
    <subcellularLocation>
        <location evidence="2">Cell membrane</location>
        <topology evidence="2">Single-pass type II membrane protein</topology>
    </subcellularLocation>
    <subcellularLocation>
        <location evidence="9">Membrane</location>
        <topology evidence="9">Single-pass type II membrane protein</topology>
    </subcellularLocation>
</comment>
<dbReference type="SUPFAM" id="SSF51306">
    <property type="entry name" value="LexA/Signal peptidase"/>
    <property type="match status" value="1"/>
</dbReference>
<evidence type="ECO:0000256" key="4">
    <source>
        <dbReference type="ARBA" id="ARBA00013208"/>
    </source>
</evidence>
<comment type="catalytic activity">
    <reaction evidence="1 9">
        <text>Cleavage of hydrophobic, N-terminal signal or leader sequences from secreted and periplasmic proteins.</text>
        <dbReference type="EC" id="3.4.21.89"/>
    </reaction>
</comment>
<dbReference type="GO" id="GO:0004252">
    <property type="term" value="F:serine-type endopeptidase activity"/>
    <property type="evidence" value="ECO:0007669"/>
    <property type="project" value="InterPro"/>
</dbReference>
<dbReference type="PRINTS" id="PR00727">
    <property type="entry name" value="LEADERPTASE"/>
</dbReference>
<keyword evidence="9" id="KW-0812">Transmembrane</keyword>
<name>G5J4I4_CROWT</name>
<evidence type="ECO:0000259" key="10">
    <source>
        <dbReference type="Pfam" id="PF10502"/>
    </source>
</evidence>
<keyword evidence="9" id="KW-1133">Transmembrane helix</keyword>
<feature type="active site" evidence="8">
    <location>
        <position position="105"/>
    </location>
</feature>
<dbReference type="MEROPS" id="S26.A02"/>
<evidence type="ECO:0000256" key="8">
    <source>
        <dbReference type="PIRSR" id="PIRSR600223-1"/>
    </source>
</evidence>
<dbReference type="PROSITE" id="PS00761">
    <property type="entry name" value="SPASE_I_3"/>
    <property type="match status" value="1"/>
</dbReference>
<comment type="caution">
    <text evidence="11">The sequence shown here is derived from an EMBL/GenBank/DDBJ whole genome shotgun (WGS) entry which is preliminary data.</text>
</comment>
<feature type="active site" evidence="8">
    <location>
        <position position="55"/>
    </location>
</feature>
<dbReference type="InterPro" id="IPR019533">
    <property type="entry name" value="Peptidase_S26"/>
</dbReference>
<accession>G5J4I4</accession>
<dbReference type="EMBL" id="AESD01000359">
    <property type="protein sequence ID" value="EHJ12903.1"/>
    <property type="molecule type" value="Genomic_DNA"/>
</dbReference>
<proteinExistence type="inferred from homology"/>
<comment type="similarity">
    <text evidence="3 9">Belongs to the peptidase S26 family.</text>
</comment>
<evidence type="ECO:0000256" key="5">
    <source>
        <dbReference type="ARBA" id="ARBA00022801"/>
    </source>
</evidence>
<keyword evidence="9" id="KW-0645">Protease</keyword>
<dbReference type="GO" id="GO:0005886">
    <property type="term" value="C:plasma membrane"/>
    <property type="evidence" value="ECO:0007669"/>
    <property type="project" value="UniProtKB-SubCell"/>
</dbReference>
<organism evidence="11 12">
    <name type="scientific">Crocosphaera watsonii WH 0003</name>
    <dbReference type="NCBI Taxonomy" id="423471"/>
    <lineage>
        <taxon>Bacteria</taxon>
        <taxon>Bacillati</taxon>
        <taxon>Cyanobacteriota</taxon>
        <taxon>Cyanophyceae</taxon>
        <taxon>Oscillatoriophycideae</taxon>
        <taxon>Chroococcales</taxon>
        <taxon>Aphanothecaceae</taxon>
        <taxon>Crocosphaera</taxon>
    </lineage>
</organism>
<dbReference type="NCBIfam" id="TIGR02227">
    <property type="entry name" value="sigpep_I_bact"/>
    <property type="match status" value="1"/>
</dbReference>
<dbReference type="GO" id="GO:0009003">
    <property type="term" value="F:signal peptidase activity"/>
    <property type="evidence" value="ECO:0007669"/>
    <property type="project" value="UniProtKB-EC"/>
</dbReference>
<evidence type="ECO:0000256" key="2">
    <source>
        <dbReference type="ARBA" id="ARBA00004401"/>
    </source>
</evidence>
<dbReference type="EC" id="3.4.21.89" evidence="4 9"/>